<dbReference type="OrthoDB" id="9813612at2"/>
<dbReference type="FunCoup" id="S0ETT7">
    <property type="interactions" value="408"/>
</dbReference>
<dbReference type="Pfam" id="PF00155">
    <property type="entry name" value="Aminotran_1_2"/>
    <property type="match status" value="1"/>
</dbReference>
<dbReference type="EMBL" id="HF951689">
    <property type="protein sequence ID" value="CCW34640.1"/>
    <property type="molecule type" value="Genomic_DNA"/>
</dbReference>
<evidence type="ECO:0000256" key="1">
    <source>
        <dbReference type="ARBA" id="ARBA00001933"/>
    </source>
</evidence>
<evidence type="ECO:0000256" key="6">
    <source>
        <dbReference type="RuleBase" id="RU000481"/>
    </source>
</evidence>
<dbReference type="PRINTS" id="PR00753">
    <property type="entry name" value="ACCSYNTHASE"/>
</dbReference>
<dbReference type="PROSITE" id="PS00105">
    <property type="entry name" value="AA_TRANSFER_CLASS_1"/>
    <property type="match status" value="1"/>
</dbReference>
<dbReference type="InterPro" id="IPR015421">
    <property type="entry name" value="PyrdxlP-dep_Trfase_major"/>
</dbReference>
<dbReference type="InterPro" id="IPR004838">
    <property type="entry name" value="NHTrfase_class1_PyrdxlP-BS"/>
</dbReference>
<dbReference type="EC" id="2.6.1.-" evidence="6"/>
<dbReference type="eggNOG" id="COG0436">
    <property type="taxonomic scope" value="Bacteria"/>
</dbReference>
<dbReference type="FunFam" id="3.40.640.10:FF:000033">
    <property type="entry name" value="Aspartate aminotransferase"/>
    <property type="match status" value="1"/>
</dbReference>
<dbReference type="InterPro" id="IPR004839">
    <property type="entry name" value="Aminotransferase_I/II_large"/>
</dbReference>
<organism evidence="8 9">
    <name type="scientific">Chthonomonas calidirosea (strain DSM 23976 / ICMP 18418 / T49)</name>
    <dbReference type="NCBI Taxonomy" id="1303518"/>
    <lineage>
        <taxon>Bacteria</taxon>
        <taxon>Bacillati</taxon>
        <taxon>Armatimonadota</taxon>
        <taxon>Chthonomonadia</taxon>
        <taxon>Chthonomonadales</taxon>
        <taxon>Chthonomonadaceae</taxon>
        <taxon>Chthonomonas</taxon>
    </lineage>
</organism>
<dbReference type="GO" id="GO:0030170">
    <property type="term" value="F:pyridoxal phosphate binding"/>
    <property type="evidence" value="ECO:0007669"/>
    <property type="project" value="InterPro"/>
</dbReference>
<evidence type="ECO:0000313" key="9">
    <source>
        <dbReference type="Proteomes" id="UP000014227"/>
    </source>
</evidence>
<keyword evidence="3 6" id="KW-0032">Aminotransferase</keyword>
<evidence type="ECO:0000256" key="5">
    <source>
        <dbReference type="ARBA" id="ARBA00022898"/>
    </source>
</evidence>
<dbReference type="KEGG" id="ccz:CCALI_00816"/>
<dbReference type="InParanoid" id="S0ETT7"/>
<dbReference type="HOGENOM" id="CLU_017584_4_3_0"/>
<dbReference type="STRING" id="454171.CP488_00338"/>
<evidence type="ECO:0000259" key="7">
    <source>
        <dbReference type="Pfam" id="PF00155"/>
    </source>
</evidence>
<dbReference type="Proteomes" id="UP000014227">
    <property type="component" value="Chromosome I"/>
</dbReference>
<dbReference type="PATRIC" id="fig|1303518.3.peg.825"/>
<dbReference type="AlphaFoldDB" id="S0ETT7"/>
<gene>
    <name evidence="8" type="ORF">CCALI_00816</name>
</gene>
<name>S0ETT7_CHTCT</name>
<dbReference type="CDD" id="cd00609">
    <property type="entry name" value="AAT_like"/>
    <property type="match status" value="1"/>
</dbReference>
<dbReference type="PANTHER" id="PTHR46383:SF1">
    <property type="entry name" value="ASPARTATE AMINOTRANSFERASE"/>
    <property type="match status" value="1"/>
</dbReference>
<dbReference type="Gene3D" id="3.90.1150.10">
    <property type="entry name" value="Aspartate Aminotransferase, domain 1"/>
    <property type="match status" value="1"/>
</dbReference>
<keyword evidence="9" id="KW-1185">Reference proteome</keyword>
<evidence type="ECO:0000256" key="3">
    <source>
        <dbReference type="ARBA" id="ARBA00022576"/>
    </source>
</evidence>
<evidence type="ECO:0000313" key="8">
    <source>
        <dbReference type="EMBL" id="CCW34640.1"/>
    </source>
</evidence>
<evidence type="ECO:0000256" key="4">
    <source>
        <dbReference type="ARBA" id="ARBA00022679"/>
    </source>
</evidence>
<dbReference type="InterPro" id="IPR050596">
    <property type="entry name" value="AspAT/PAT-like"/>
</dbReference>
<sequence length="398" mass="42879">MHISQRARNTAPSPTLAITARAKALAAQGKDVIGFGAGEPDFDTPDHIKQAAVAALEAGYTKYTPSSGDADLKQAIVEKLARDNGLHYKPSQVIVSCGAKHSLYNIMQALLDPGDEVIIPVPYWVTYPEQVKLADGVPVFVPTDPKNDFMPTREALRQAITSRTRAIVLNSPCNPTGAVASRQTIKEIVSLCIQHQIYLISDEIYEKLIYDGRQHVSPAALGSESFQYTITVNGCSKAYSMTGWRIGYVASANEEFIAAMGRLQDQSTSNPTSIAQKAAVAALLGPQEPVEQMRQAFEARRNAMVERLNAMPGVHCPMPGGAFYAFPDISALLGRKAGSKVIASSDALAEFLLDEAGVAVVPGSGFGADTHIRLSYATSMEKIEKGLERMAQALRKLE</sequence>
<proteinExistence type="inferred from homology"/>
<comment type="cofactor">
    <cofactor evidence="1 6">
        <name>pyridoxal 5'-phosphate</name>
        <dbReference type="ChEBI" id="CHEBI:597326"/>
    </cofactor>
</comment>
<keyword evidence="5" id="KW-0663">Pyridoxal phosphate</keyword>
<evidence type="ECO:0000256" key="2">
    <source>
        <dbReference type="ARBA" id="ARBA00007441"/>
    </source>
</evidence>
<dbReference type="GO" id="GO:0008483">
    <property type="term" value="F:transaminase activity"/>
    <property type="evidence" value="ECO:0007669"/>
    <property type="project" value="UniProtKB-KW"/>
</dbReference>
<dbReference type="Gene3D" id="3.40.640.10">
    <property type="entry name" value="Type I PLP-dependent aspartate aminotransferase-like (Major domain)"/>
    <property type="match status" value="1"/>
</dbReference>
<dbReference type="GO" id="GO:0006520">
    <property type="term" value="P:amino acid metabolic process"/>
    <property type="evidence" value="ECO:0007669"/>
    <property type="project" value="InterPro"/>
</dbReference>
<dbReference type="InterPro" id="IPR015422">
    <property type="entry name" value="PyrdxlP-dep_Trfase_small"/>
</dbReference>
<protein>
    <recommendedName>
        <fullName evidence="6">Aminotransferase</fullName>
        <ecNumber evidence="6">2.6.1.-</ecNumber>
    </recommendedName>
</protein>
<comment type="similarity">
    <text evidence="2 6">Belongs to the class-I pyridoxal-phosphate-dependent aminotransferase family.</text>
</comment>
<dbReference type="SUPFAM" id="SSF53383">
    <property type="entry name" value="PLP-dependent transferases"/>
    <property type="match status" value="1"/>
</dbReference>
<dbReference type="InterPro" id="IPR015424">
    <property type="entry name" value="PyrdxlP-dep_Trfase"/>
</dbReference>
<accession>S0ETT7</accession>
<dbReference type="PANTHER" id="PTHR46383">
    <property type="entry name" value="ASPARTATE AMINOTRANSFERASE"/>
    <property type="match status" value="1"/>
</dbReference>
<feature type="domain" description="Aminotransferase class I/classII large" evidence="7">
    <location>
        <begin position="30"/>
        <end position="389"/>
    </location>
</feature>
<dbReference type="RefSeq" id="WP_016482198.1">
    <property type="nucleotide sequence ID" value="NC_021487.1"/>
</dbReference>
<reference evidence="9" key="1">
    <citation type="submission" date="2013-03" db="EMBL/GenBank/DDBJ databases">
        <title>Genome sequence of Chthonomonas calidirosea, the first sequenced genome from the Armatimonadetes phylum (formally candidate division OP10).</title>
        <authorList>
            <person name="Lee K.C.Y."/>
            <person name="Morgan X.C."/>
            <person name="Dunfield P.F."/>
            <person name="Tamas I."/>
            <person name="Houghton K.M."/>
            <person name="Vyssotski M."/>
            <person name="Ryan J.L.J."/>
            <person name="Lagutin K."/>
            <person name="McDonald I.R."/>
            <person name="Stott M.B."/>
        </authorList>
    </citation>
    <scope>NUCLEOTIDE SEQUENCE [LARGE SCALE GENOMIC DNA]</scope>
    <source>
        <strain evidence="9">DSM 23976 / ICMP 18418 / T49</strain>
    </source>
</reference>
<keyword evidence="4 6" id="KW-0808">Transferase</keyword>